<dbReference type="AlphaFoldDB" id="A0A921AWY4"/>
<dbReference type="PANTHER" id="PTHR42783">
    <property type="entry name" value="GLUTAMATE SYNTHASE [NADPH] SMALL CHAIN"/>
    <property type="match status" value="1"/>
</dbReference>
<dbReference type="InterPro" id="IPR009051">
    <property type="entry name" value="Helical_ferredxn"/>
</dbReference>
<dbReference type="InterPro" id="IPR006004">
    <property type="entry name" value="SudA-like"/>
</dbReference>
<comment type="caution">
    <text evidence="3">The sequence shown here is derived from an EMBL/GenBank/DDBJ whole genome shotgun (WGS) entry which is preliminary data.</text>
</comment>
<dbReference type="SUPFAM" id="SSF51971">
    <property type="entry name" value="Nucleotide-binding domain"/>
    <property type="match status" value="1"/>
</dbReference>
<dbReference type="Gene3D" id="3.50.50.60">
    <property type="entry name" value="FAD/NAD(P)-binding domain"/>
    <property type="match status" value="1"/>
</dbReference>
<dbReference type="EC" id="1.4.1.13" evidence="3"/>
<gene>
    <name evidence="3" type="primary">gltA</name>
    <name evidence="3" type="ORF">K8W16_09395</name>
</gene>
<dbReference type="GO" id="GO:0051536">
    <property type="term" value="F:iron-sulfur cluster binding"/>
    <property type="evidence" value="ECO:0007669"/>
    <property type="project" value="InterPro"/>
</dbReference>
<protein>
    <submittedName>
        <fullName evidence="3">NADPH-dependent glutamate synthase</fullName>
        <ecNumber evidence="3">1.4.1.13</ecNumber>
    </submittedName>
</protein>
<dbReference type="SUPFAM" id="SSF46548">
    <property type="entry name" value="alpha-helical ferredoxin"/>
    <property type="match status" value="1"/>
</dbReference>
<dbReference type="Pfam" id="PF07992">
    <property type="entry name" value="Pyr_redox_2"/>
    <property type="match status" value="1"/>
</dbReference>
<dbReference type="PRINTS" id="PR00469">
    <property type="entry name" value="PNDRDTASEII"/>
</dbReference>
<evidence type="ECO:0000313" key="3">
    <source>
        <dbReference type="EMBL" id="HJD97845.1"/>
    </source>
</evidence>
<dbReference type="Gene3D" id="1.10.1060.10">
    <property type="entry name" value="Alpha-helical ferredoxin"/>
    <property type="match status" value="1"/>
</dbReference>
<feature type="domain" description="Dihydroprymidine dehydrogenase" evidence="2">
    <location>
        <begin position="24"/>
        <end position="134"/>
    </location>
</feature>
<dbReference type="GO" id="GO:0004355">
    <property type="term" value="F:glutamate synthase (NADPH) activity"/>
    <property type="evidence" value="ECO:0007669"/>
    <property type="project" value="UniProtKB-EC"/>
</dbReference>
<organism evidence="3 4">
    <name type="scientific">Mailhella massiliensis</name>
    <dbReference type="NCBI Taxonomy" id="1903261"/>
    <lineage>
        <taxon>Bacteria</taxon>
        <taxon>Pseudomonadati</taxon>
        <taxon>Thermodesulfobacteriota</taxon>
        <taxon>Desulfovibrionia</taxon>
        <taxon>Desulfovibrionales</taxon>
        <taxon>Desulfovibrionaceae</taxon>
        <taxon>Mailhella</taxon>
    </lineage>
</organism>
<dbReference type="Proteomes" id="UP000698963">
    <property type="component" value="Unassembled WGS sequence"/>
</dbReference>
<sequence>MSQEVTRGAKIPRHDMPCQAPEERIKNFGEVALGYTAEMAHEEATRCLQCKKPLCRTGCPVDIAIPDFIAEVVKGDIDEASRIIHASSSLPAVCGRVCPQEKQCEGRCILGKKGQPVAIGRLERYVADHASAEKIPEIKKVGRRVACIGSGPSSVTCAGYLARLGVDVTMFEGLHEAGGVLIYGIPAFRLPKDVVARELDGLRAMDVDIRLNHVGGRTVTVDGLLKEGYDAIFIGVGAGLPHFLGVPGENCIGVFSANEYLTRVNLGRAHSFPEYDTPVAPGKHVTVFGAGNVAMDAARTALRLGAESVHIVYRRTRAEMPARGEEIEHALEEGVKLLELSAPVRFLHDEENHLTGVELQRMELGEPDASGRRRPRPVEGQNFVLETDLAIVALGTRSNPLMLDCTPGLKLTEKNYIAVDENGETSIPNVYAGGDIVTGAATVILAMGAGRRAAQSIARKMGLE</sequence>
<evidence type="ECO:0000259" key="1">
    <source>
        <dbReference type="Pfam" id="PF07992"/>
    </source>
</evidence>
<evidence type="ECO:0000259" key="2">
    <source>
        <dbReference type="Pfam" id="PF14691"/>
    </source>
</evidence>
<name>A0A921AWY4_9BACT</name>
<evidence type="ECO:0000313" key="4">
    <source>
        <dbReference type="Proteomes" id="UP000698963"/>
    </source>
</evidence>
<dbReference type="Pfam" id="PF14691">
    <property type="entry name" value="Fer4_20"/>
    <property type="match status" value="1"/>
</dbReference>
<dbReference type="InterPro" id="IPR028261">
    <property type="entry name" value="DPD_II"/>
</dbReference>
<dbReference type="NCBIfam" id="TIGR01316">
    <property type="entry name" value="gltA"/>
    <property type="match status" value="1"/>
</dbReference>
<dbReference type="PRINTS" id="PR00368">
    <property type="entry name" value="FADPNR"/>
</dbReference>
<accession>A0A921AWY4</accession>
<proteinExistence type="predicted"/>
<dbReference type="RefSeq" id="WP_304122899.1">
    <property type="nucleotide sequence ID" value="NZ_DYZA01000188.1"/>
</dbReference>
<feature type="domain" description="FAD/NAD(P)-binding" evidence="1">
    <location>
        <begin position="144"/>
        <end position="450"/>
    </location>
</feature>
<reference evidence="3" key="2">
    <citation type="submission" date="2021-09" db="EMBL/GenBank/DDBJ databases">
        <authorList>
            <person name="Gilroy R."/>
        </authorList>
    </citation>
    <scope>NUCLEOTIDE SEQUENCE</scope>
    <source>
        <strain evidence="3">ChiGjej2B2-19336</strain>
    </source>
</reference>
<dbReference type="InterPro" id="IPR023753">
    <property type="entry name" value="FAD/NAD-binding_dom"/>
</dbReference>
<keyword evidence="3" id="KW-0560">Oxidoreductase</keyword>
<reference evidence="3" key="1">
    <citation type="journal article" date="2021" name="PeerJ">
        <title>Extensive microbial diversity within the chicken gut microbiome revealed by metagenomics and culture.</title>
        <authorList>
            <person name="Gilroy R."/>
            <person name="Ravi A."/>
            <person name="Getino M."/>
            <person name="Pursley I."/>
            <person name="Horton D.L."/>
            <person name="Alikhan N.F."/>
            <person name="Baker D."/>
            <person name="Gharbi K."/>
            <person name="Hall N."/>
            <person name="Watson M."/>
            <person name="Adriaenssens E.M."/>
            <person name="Foster-Nyarko E."/>
            <person name="Jarju S."/>
            <person name="Secka A."/>
            <person name="Antonio M."/>
            <person name="Oren A."/>
            <person name="Chaudhuri R.R."/>
            <person name="La Ragione R."/>
            <person name="Hildebrand F."/>
            <person name="Pallen M.J."/>
        </authorList>
    </citation>
    <scope>NUCLEOTIDE SEQUENCE</scope>
    <source>
        <strain evidence="3">ChiGjej2B2-19336</strain>
    </source>
</reference>
<dbReference type="InterPro" id="IPR036188">
    <property type="entry name" value="FAD/NAD-bd_sf"/>
</dbReference>
<dbReference type="EMBL" id="DYZA01000188">
    <property type="protein sequence ID" value="HJD97845.1"/>
    <property type="molecule type" value="Genomic_DNA"/>
</dbReference>
<dbReference type="Gene3D" id="3.40.50.720">
    <property type="entry name" value="NAD(P)-binding Rossmann-like Domain"/>
    <property type="match status" value="1"/>
</dbReference>
<dbReference type="PANTHER" id="PTHR42783:SF3">
    <property type="entry name" value="GLUTAMATE SYNTHASE [NADPH] SMALL CHAIN-RELATED"/>
    <property type="match status" value="1"/>
</dbReference>